<dbReference type="PANTHER" id="PTHR45947">
    <property type="entry name" value="SULFOQUINOVOSYL TRANSFERASE SQD2"/>
    <property type="match status" value="1"/>
</dbReference>
<evidence type="ECO:0000313" key="4">
    <source>
        <dbReference type="Proteomes" id="UP000321513"/>
    </source>
</evidence>
<dbReference type="Gene3D" id="3.40.50.2000">
    <property type="entry name" value="Glycogen Phosphorylase B"/>
    <property type="match status" value="2"/>
</dbReference>
<gene>
    <name evidence="3" type="ORF">SAE01_29390</name>
</gene>
<dbReference type="SUPFAM" id="SSF53756">
    <property type="entry name" value="UDP-Glycosyltransferase/glycogen phosphorylase"/>
    <property type="match status" value="1"/>
</dbReference>
<reference evidence="3 4" key="1">
    <citation type="submission" date="2019-07" db="EMBL/GenBank/DDBJ databases">
        <title>Whole genome shotgun sequence of Segetibacter aerophilus NBRC 106135.</title>
        <authorList>
            <person name="Hosoyama A."/>
            <person name="Uohara A."/>
            <person name="Ohji S."/>
            <person name="Ichikawa N."/>
        </authorList>
    </citation>
    <scope>NUCLEOTIDE SEQUENCE [LARGE SCALE GENOMIC DNA]</scope>
    <source>
        <strain evidence="3 4">NBRC 106135</strain>
    </source>
</reference>
<evidence type="ECO:0000259" key="2">
    <source>
        <dbReference type="Pfam" id="PF13579"/>
    </source>
</evidence>
<organism evidence="3 4">
    <name type="scientific">Segetibacter aerophilus</name>
    <dbReference type="NCBI Taxonomy" id="670293"/>
    <lineage>
        <taxon>Bacteria</taxon>
        <taxon>Pseudomonadati</taxon>
        <taxon>Bacteroidota</taxon>
        <taxon>Chitinophagia</taxon>
        <taxon>Chitinophagales</taxon>
        <taxon>Chitinophagaceae</taxon>
        <taxon>Segetibacter</taxon>
    </lineage>
</organism>
<dbReference type="InterPro" id="IPR028098">
    <property type="entry name" value="Glyco_trans_4-like_N"/>
</dbReference>
<dbReference type="GO" id="GO:0016758">
    <property type="term" value="F:hexosyltransferase activity"/>
    <property type="evidence" value="ECO:0007669"/>
    <property type="project" value="TreeGrafter"/>
</dbReference>
<dbReference type="InterPro" id="IPR050194">
    <property type="entry name" value="Glycosyltransferase_grp1"/>
</dbReference>
<keyword evidence="4" id="KW-1185">Reference proteome</keyword>
<feature type="domain" description="Glycosyl transferase family 1" evidence="1">
    <location>
        <begin position="224"/>
        <end position="393"/>
    </location>
</feature>
<dbReference type="OrthoDB" id="9811902at2"/>
<evidence type="ECO:0000259" key="1">
    <source>
        <dbReference type="Pfam" id="PF00534"/>
    </source>
</evidence>
<dbReference type="Proteomes" id="UP000321513">
    <property type="component" value="Unassembled WGS sequence"/>
</dbReference>
<accession>A0A512BEP9</accession>
<dbReference type="Pfam" id="PF00534">
    <property type="entry name" value="Glycos_transf_1"/>
    <property type="match status" value="1"/>
</dbReference>
<dbReference type="InterPro" id="IPR001296">
    <property type="entry name" value="Glyco_trans_1"/>
</dbReference>
<dbReference type="RefSeq" id="WP_147204560.1">
    <property type="nucleotide sequence ID" value="NZ_BJYT01000011.1"/>
</dbReference>
<comment type="caution">
    <text evidence="3">The sequence shown here is derived from an EMBL/GenBank/DDBJ whole genome shotgun (WGS) entry which is preliminary data.</text>
</comment>
<dbReference type="PANTHER" id="PTHR45947:SF3">
    <property type="entry name" value="SULFOQUINOVOSYL TRANSFERASE SQD2"/>
    <property type="match status" value="1"/>
</dbReference>
<dbReference type="AlphaFoldDB" id="A0A512BEP9"/>
<protein>
    <submittedName>
        <fullName evidence="3">Colanic acid biosynthesis glycosyltransferase WcaI</fullName>
    </submittedName>
</protein>
<dbReference type="Pfam" id="PF13579">
    <property type="entry name" value="Glyco_trans_4_4"/>
    <property type="match status" value="1"/>
</dbReference>
<evidence type="ECO:0000313" key="3">
    <source>
        <dbReference type="EMBL" id="GEO10443.1"/>
    </source>
</evidence>
<proteinExistence type="predicted"/>
<dbReference type="CDD" id="cd03794">
    <property type="entry name" value="GT4_WbuB-like"/>
    <property type="match status" value="1"/>
</dbReference>
<dbReference type="EMBL" id="BJYT01000011">
    <property type="protein sequence ID" value="GEO10443.1"/>
    <property type="molecule type" value="Genomic_DNA"/>
</dbReference>
<sequence>MVKRRILLIGGNYSPEPTGIGKYNGEMVRWLAEQGNDCTVVTTYPYYPQWKVQSPYIKSCFWFTTEFQNVRNGHPIKVIRCPHFVPKNPTGLNRMISEFSFFFSAYLVMMVLLFKKKYDNIITVAPPFEMGLLGILYKKIRGGEFLYHIQDLQIDAARDLAIVKSKLIIDIFLSIEAFIIRQADTVSTISSGMIKKVKHKYDKEIRFFPNWVDISTFYPLQNRDILKSTYGFNTSDKIILYSGAIGNKQGLEAILDCAKCLENRHDIKFAICGSGPYKENLIKMKERLNLQNVVFLPLQPLKMFNSFLNMADIHLVLQKSGAGDLVMPSKLSTILSVGGVAIVTASKGTSLHDVISSNNLGILVEPDNKEALLDAITSAVDDEFKDKKENARLYAENNLSAHIILDDFFSTVFKIDKNRMKPSLGGFMAKIA</sequence>
<feature type="domain" description="Glycosyltransferase subfamily 4-like N-terminal" evidence="2">
    <location>
        <begin position="18"/>
        <end position="210"/>
    </location>
</feature>
<keyword evidence="3" id="KW-0808">Transferase</keyword>
<name>A0A512BEP9_9BACT</name>
<dbReference type="NCBIfam" id="NF007640">
    <property type="entry name" value="PRK10307.1"/>
    <property type="match status" value="1"/>
</dbReference>